<organism evidence="1 2">
    <name type="scientific">Prorocentrum cordatum</name>
    <dbReference type="NCBI Taxonomy" id="2364126"/>
    <lineage>
        <taxon>Eukaryota</taxon>
        <taxon>Sar</taxon>
        <taxon>Alveolata</taxon>
        <taxon>Dinophyceae</taxon>
        <taxon>Prorocentrales</taxon>
        <taxon>Prorocentraceae</taxon>
        <taxon>Prorocentrum</taxon>
    </lineage>
</organism>
<gene>
    <name evidence="1" type="ORF">PCOR1329_LOCUS6656</name>
</gene>
<proteinExistence type="predicted"/>
<evidence type="ECO:0000313" key="2">
    <source>
        <dbReference type="Proteomes" id="UP001189429"/>
    </source>
</evidence>
<dbReference type="Proteomes" id="UP001189429">
    <property type="component" value="Unassembled WGS sequence"/>
</dbReference>
<dbReference type="EMBL" id="CAUYUJ010001781">
    <property type="protein sequence ID" value="CAK0797628.1"/>
    <property type="molecule type" value="Genomic_DNA"/>
</dbReference>
<reference evidence="1" key="1">
    <citation type="submission" date="2023-10" db="EMBL/GenBank/DDBJ databases">
        <authorList>
            <person name="Chen Y."/>
            <person name="Shah S."/>
            <person name="Dougan E. K."/>
            <person name="Thang M."/>
            <person name="Chan C."/>
        </authorList>
    </citation>
    <scope>NUCLEOTIDE SEQUENCE [LARGE SCALE GENOMIC DNA]</scope>
</reference>
<comment type="caution">
    <text evidence="1">The sequence shown here is derived from an EMBL/GenBank/DDBJ whole genome shotgun (WGS) entry which is preliminary data.</text>
</comment>
<keyword evidence="2" id="KW-1185">Reference proteome</keyword>
<protein>
    <submittedName>
        <fullName evidence="1">Uncharacterized protein</fullName>
    </submittedName>
</protein>
<feature type="non-terminal residue" evidence="1">
    <location>
        <position position="199"/>
    </location>
</feature>
<accession>A0ABN9PZS3</accession>
<sequence length="199" mass="21726">MSLPRTGVVDLPVSKVGLLPAAAGAGVAVNAERKTLQDDPVFQPKKYQRNIEEDPECSRDPLWGPFRVELLALAPELRVDLAYQKTLEWGLDNATVVDEMAKVCIVGSVCLQYLFARFLLLEAGSAEAAAHTFRMLDSQAGALHPDLFDKASGNGEIWPITAEEIDGLRRKILRASVGGGTGGPSRRRRFRNAFGLHDE</sequence>
<evidence type="ECO:0000313" key="1">
    <source>
        <dbReference type="EMBL" id="CAK0797628.1"/>
    </source>
</evidence>
<name>A0ABN9PZS3_9DINO</name>